<keyword evidence="1" id="KW-0143">Chaperone</keyword>
<dbReference type="InterPro" id="IPR038277">
    <property type="entry name" value="UreF_sf"/>
</dbReference>
<comment type="similarity">
    <text evidence="1">Belongs to the UreF family.</text>
</comment>
<dbReference type="PATRIC" id="fig|1458307.3.peg.377"/>
<keyword evidence="3" id="KW-1185">Reference proteome</keyword>
<protein>
    <recommendedName>
        <fullName evidence="1">Urease accessory protein UreF</fullName>
    </recommendedName>
</protein>
<organism evidence="2 3">
    <name type="scientific">Octadecabacter temperatus</name>
    <dbReference type="NCBI Taxonomy" id="1458307"/>
    <lineage>
        <taxon>Bacteria</taxon>
        <taxon>Pseudomonadati</taxon>
        <taxon>Pseudomonadota</taxon>
        <taxon>Alphaproteobacteria</taxon>
        <taxon>Rhodobacterales</taxon>
        <taxon>Roseobacteraceae</taxon>
        <taxon>Octadecabacter</taxon>
    </lineage>
</organism>
<comment type="subcellular location">
    <subcellularLocation>
        <location evidence="1">Cytoplasm</location>
    </subcellularLocation>
</comment>
<dbReference type="RefSeq" id="WP_049833377.1">
    <property type="nucleotide sequence ID" value="NZ_CP012160.1"/>
</dbReference>
<dbReference type="Proteomes" id="UP000067444">
    <property type="component" value="Chromosome"/>
</dbReference>
<dbReference type="GO" id="GO:0016151">
    <property type="term" value="F:nickel cation binding"/>
    <property type="evidence" value="ECO:0007669"/>
    <property type="project" value="UniProtKB-UniRule"/>
</dbReference>
<dbReference type="PIRSF" id="PIRSF009467">
    <property type="entry name" value="Ureas_acces_UreF"/>
    <property type="match status" value="1"/>
</dbReference>
<comment type="subunit">
    <text evidence="1">UreD, UreF and UreG form a complex that acts as a GTP-hydrolysis-dependent molecular chaperone, activating the urease apoprotein by helping to assemble the nickel containing metallocenter of UreC. The UreE protein probably delivers the nickel.</text>
</comment>
<dbReference type="Gene3D" id="1.10.4190.10">
    <property type="entry name" value="Urease accessory protein UreF"/>
    <property type="match status" value="1"/>
</dbReference>
<dbReference type="Pfam" id="PF01730">
    <property type="entry name" value="UreF"/>
    <property type="match status" value="1"/>
</dbReference>
<dbReference type="AlphaFoldDB" id="A0A0K0Y1X9"/>
<keyword evidence="1" id="KW-0996">Nickel insertion</keyword>
<evidence type="ECO:0000313" key="3">
    <source>
        <dbReference type="Proteomes" id="UP000067444"/>
    </source>
</evidence>
<reference evidence="2 3" key="1">
    <citation type="journal article" date="2015" name="Genome Announc.">
        <title>Closed Genome Sequence of Octadecabacter temperatus SB1, the First Mesophilic Species of the Genus Octadecabacter.</title>
        <authorList>
            <person name="Voget S."/>
            <person name="Billerbeck S."/>
            <person name="Simon M."/>
            <person name="Daniel R."/>
        </authorList>
    </citation>
    <scope>NUCLEOTIDE SEQUENCE [LARGE SCALE GENOMIC DNA]</scope>
    <source>
        <strain evidence="2 3">SB1</strain>
    </source>
</reference>
<evidence type="ECO:0000313" key="2">
    <source>
        <dbReference type="EMBL" id="AKS44940.1"/>
    </source>
</evidence>
<evidence type="ECO:0000256" key="1">
    <source>
        <dbReference type="HAMAP-Rule" id="MF_01385"/>
    </source>
</evidence>
<dbReference type="OrthoDB" id="9798772at2"/>
<gene>
    <name evidence="1 2" type="primary">ureF</name>
    <name evidence="2" type="ORF">OSB_03740</name>
</gene>
<dbReference type="GO" id="GO:0005737">
    <property type="term" value="C:cytoplasm"/>
    <property type="evidence" value="ECO:0007669"/>
    <property type="project" value="UniProtKB-SubCell"/>
</dbReference>
<name>A0A0K0Y1X9_9RHOB</name>
<dbReference type="PANTHER" id="PTHR33620">
    <property type="entry name" value="UREASE ACCESSORY PROTEIN F"/>
    <property type="match status" value="1"/>
</dbReference>
<proteinExistence type="inferred from homology"/>
<dbReference type="HAMAP" id="MF_01385">
    <property type="entry name" value="UreF"/>
    <property type="match status" value="1"/>
</dbReference>
<sequence>MTTNGDILTLAQWLSPSFPVGAFAYSHGLEMAIADGVIGTAGEMQDWLTDVLRNGSGRNDCILLRAAYGCADREALDMVNAHGVANSSSAERRMESERQGAAFTKTVADIWDVDAPEHLFPVAVGAAAARLNLDPTLTASMYLHAFVSNLVSASVRAVPLGQTEGQAVLAALAPVCTEIADDTALSSLDDLQSTAFLSDIAAMRHETLQPRIFRS</sequence>
<accession>A0A0K0Y1X9</accession>
<dbReference type="PANTHER" id="PTHR33620:SF1">
    <property type="entry name" value="UREASE ACCESSORY PROTEIN F"/>
    <property type="match status" value="1"/>
</dbReference>
<keyword evidence="1" id="KW-0963">Cytoplasm</keyword>
<dbReference type="KEGG" id="otm:OSB_03740"/>
<comment type="function">
    <text evidence="1">Required for maturation of urease via the functional incorporation of the urease nickel metallocenter.</text>
</comment>
<dbReference type="STRING" id="1458307.OSB_03740"/>
<dbReference type="InterPro" id="IPR002639">
    <property type="entry name" value="UreF"/>
</dbReference>
<dbReference type="EMBL" id="CP012160">
    <property type="protein sequence ID" value="AKS44940.1"/>
    <property type="molecule type" value="Genomic_DNA"/>
</dbReference>